<dbReference type="Proteomes" id="UP001215598">
    <property type="component" value="Unassembled WGS sequence"/>
</dbReference>
<dbReference type="EMBL" id="JARKIB010000051">
    <property type="protein sequence ID" value="KAJ7754763.1"/>
    <property type="molecule type" value="Genomic_DNA"/>
</dbReference>
<comment type="caution">
    <text evidence="1">The sequence shown here is derived from an EMBL/GenBank/DDBJ whole genome shotgun (WGS) entry which is preliminary data.</text>
</comment>
<evidence type="ECO:0000313" key="2">
    <source>
        <dbReference type="Proteomes" id="UP001215598"/>
    </source>
</evidence>
<keyword evidence="2" id="KW-1185">Reference proteome</keyword>
<feature type="non-terminal residue" evidence="1">
    <location>
        <position position="1"/>
    </location>
</feature>
<dbReference type="AlphaFoldDB" id="A0AAD7J164"/>
<organism evidence="1 2">
    <name type="scientific">Mycena metata</name>
    <dbReference type="NCBI Taxonomy" id="1033252"/>
    <lineage>
        <taxon>Eukaryota</taxon>
        <taxon>Fungi</taxon>
        <taxon>Dikarya</taxon>
        <taxon>Basidiomycota</taxon>
        <taxon>Agaricomycotina</taxon>
        <taxon>Agaricomycetes</taxon>
        <taxon>Agaricomycetidae</taxon>
        <taxon>Agaricales</taxon>
        <taxon>Marasmiineae</taxon>
        <taxon>Mycenaceae</taxon>
        <taxon>Mycena</taxon>
    </lineage>
</organism>
<proteinExistence type="predicted"/>
<sequence>TKLKALHKEFNIPTVCKPPPMSLITTLVCDKLDDDITQENGPDTIKTFLALDGLQVPR</sequence>
<feature type="non-terminal residue" evidence="1">
    <location>
        <position position="58"/>
    </location>
</feature>
<gene>
    <name evidence="1" type="ORF">B0H16DRAFT_1242085</name>
</gene>
<evidence type="ECO:0000313" key="1">
    <source>
        <dbReference type="EMBL" id="KAJ7754763.1"/>
    </source>
</evidence>
<protein>
    <submittedName>
        <fullName evidence="1">Uncharacterized protein</fullName>
    </submittedName>
</protein>
<accession>A0AAD7J164</accession>
<reference evidence="1" key="1">
    <citation type="submission" date="2023-03" db="EMBL/GenBank/DDBJ databases">
        <title>Massive genome expansion in bonnet fungi (Mycena s.s.) driven by repeated elements and novel gene families across ecological guilds.</title>
        <authorList>
            <consortium name="Lawrence Berkeley National Laboratory"/>
            <person name="Harder C.B."/>
            <person name="Miyauchi S."/>
            <person name="Viragh M."/>
            <person name="Kuo A."/>
            <person name="Thoen E."/>
            <person name="Andreopoulos B."/>
            <person name="Lu D."/>
            <person name="Skrede I."/>
            <person name="Drula E."/>
            <person name="Henrissat B."/>
            <person name="Morin E."/>
            <person name="Kohler A."/>
            <person name="Barry K."/>
            <person name="LaButti K."/>
            <person name="Morin E."/>
            <person name="Salamov A."/>
            <person name="Lipzen A."/>
            <person name="Mereny Z."/>
            <person name="Hegedus B."/>
            <person name="Baldrian P."/>
            <person name="Stursova M."/>
            <person name="Weitz H."/>
            <person name="Taylor A."/>
            <person name="Grigoriev I.V."/>
            <person name="Nagy L.G."/>
            <person name="Martin F."/>
            <person name="Kauserud H."/>
        </authorList>
    </citation>
    <scope>NUCLEOTIDE SEQUENCE</scope>
    <source>
        <strain evidence="1">CBHHK182m</strain>
    </source>
</reference>
<name>A0AAD7J164_9AGAR</name>